<dbReference type="UniPathway" id="UPA00115">
    <property type="reaction ID" value="UER00409"/>
</dbReference>
<dbReference type="InterPro" id="IPR037171">
    <property type="entry name" value="NagB/RpiA_transferase-like"/>
</dbReference>
<comment type="function">
    <text evidence="2 7">Hydrolysis of 6-phosphogluconolactone to 6-phosphogluconate.</text>
</comment>
<reference evidence="9 10" key="1">
    <citation type="submission" date="2019-07" db="EMBL/GenBank/DDBJ databases">
        <title>Whole genome shotgun sequence of Gluconobacter wancherniae NBRC 103581.</title>
        <authorList>
            <person name="Hosoyama A."/>
            <person name="Uohara A."/>
            <person name="Ohji S."/>
            <person name="Ichikawa N."/>
        </authorList>
    </citation>
    <scope>NUCLEOTIDE SEQUENCE [LARGE SCALE GENOMIC DNA]</scope>
    <source>
        <strain evidence="9 10">NBRC 103581</strain>
    </source>
</reference>
<keyword evidence="7" id="KW-0378">Hydrolase</keyword>
<comment type="similarity">
    <text evidence="4 7">Belongs to the glucosamine/galactosamine-6-phosphate isomerase family. 6-phosphogluconolactonase subfamily.</text>
</comment>
<evidence type="ECO:0000256" key="7">
    <source>
        <dbReference type="RuleBase" id="RU365095"/>
    </source>
</evidence>
<dbReference type="InterPro" id="IPR006148">
    <property type="entry name" value="Glc/Gal-6P_isomerase"/>
</dbReference>
<evidence type="ECO:0000313" key="9">
    <source>
        <dbReference type="EMBL" id="GEK92573.1"/>
    </source>
</evidence>
<dbReference type="Pfam" id="PF01182">
    <property type="entry name" value="Glucosamine_iso"/>
    <property type="match status" value="1"/>
</dbReference>
<dbReference type="GO" id="GO:0006098">
    <property type="term" value="P:pentose-phosphate shunt"/>
    <property type="evidence" value="ECO:0007669"/>
    <property type="project" value="UniProtKB-UniPathway"/>
</dbReference>
<dbReference type="EMBL" id="BJUZ01000001">
    <property type="protein sequence ID" value="GEK92573.1"/>
    <property type="molecule type" value="Genomic_DNA"/>
</dbReference>
<evidence type="ECO:0000313" key="10">
    <source>
        <dbReference type="Proteomes" id="UP000321230"/>
    </source>
</evidence>
<accession>A0A511AZ47</accession>
<dbReference type="NCBIfam" id="TIGR01198">
    <property type="entry name" value="pgl"/>
    <property type="match status" value="1"/>
</dbReference>
<dbReference type="Proteomes" id="UP000321230">
    <property type="component" value="Unassembled WGS sequence"/>
</dbReference>
<organism evidence="9 10">
    <name type="scientific">Gluconobacter wancherniae NBRC 103581</name>
    <dbReference type="NCBI Taxonomy" id="656744"/>
    <lineage>
        <taxon>Bacteria</taxon>
        <taxon>Pseudomonadati</taxon>
        <taxon>Pseudomonadota</taxon>
        <taxon>Alphaproteobacteria</taxon>
        <taxon>Acetobacterales</taxon>
        <taxon>Acetobacteraceae</taxon>
        <taxon>Gluconobacter</taxon>
    </lineage>
</organism>
<dbReference type="EC" id="3.1.1.31" evidence="5 7"/>
<dbReference type="InterPro" id="IPR005900">
    <property type="entry name" value="6-phosphogluconolactonase_DevB"/>
</dbReference>
<evidence type="ECO:0000256" key="1">
    <source>
        <dbReference type="ARBA" id="ARBA00000832"/>
    </source>
</evidence>
<dbReference type="InterPro" id="IPR039104">
    <property type="entry name" value="6PGL"/>
</dbReference>
<comment type="caution">
    <text evidence="9">The sequence shown here is derived from an EMBL/GenBank/DDBJ whole genome shotgun (WGS) entry which is preliminary data.</text>
</comment>
<keyword evidence="10" id="KW-1185">Reference proteome</keyword>
<dbReference type="CDD" id="cd01400">
    <property type="entry name" value="6PGL"/>
    <property type="match status" value="1"/>
</dbReference>
<comment type="catalytic activity">
    <reaction evidence="1 7">
        <text>6-phospho-D-glucono-1,5-lactone + H2O = 6-phospho-D-gluconate + H(+)</text>
        <dbReference type="Rhea" id="RHEA:12556"/>
        <dbReference type="ChEBI" id="CHEBI:15377"/>
        <dbReference type="ChEBI" id="CHEBI:15378"/>
        <dbReference type="ChEBI" id="CHEBI:57955"/>
        <dbReference type="ChEBI" id="CHEBI:58759"/>
        <dbReference type="EC" id="3.1.1.31"/>
    </reaction>
</comment>
<dbReference type="GO" id="GO:0017057">
    <property type="term" value="F:6-phosphogluconolactonase activity"/>
    <property type="evidence" value="ECO:0007669"/>
    <property type="project" value="UniProtKB-UniRule"/>
</dbReference>
<name>A0A511AZ47_9PROT</name>
<dbReference type="SUPFAM" id="SSF100950">
    <property type="entry name" value="NagB/RpiA/CoA transferase-like"/>
    <property type="match status" value="1"/>
</dbReference>
<evidence type="ECO:0000256" key="6">
    <source>
        <dbReference type="ARBA" id="ARBA00020337"/>
    </source>
</evidence>
<evidence type="ECO:0000256" key="3">
    <source>
        <dbReference type="ARBA" id="ARBA00004961"/>
    </source>
</evidence>
<evidence type="ECO:0000259" key="8">
    <source>
        <dbReference type="Pfam" id="PF01182"/>
    </source>
</evidence>
<evidence type="ECO:0000256" key="5">
    <source>
        <dbReference type="ARBA" id="ARBA00013198"/>
    </source>
</evidence>
<dbReference type="GO" id="GO:0005975">
    <property type="term" value="P:carbohydrate metabolic process"/>
    <property type="evidence" value="ECO:0007669"/>
    <property type="project" value="UniProtKB-UniRule"/>
</dbReference>
<proteinExistence type="inferred from homology"/>
<evidence type="ECO:0000256" key="2">
    <source>
        <dbReference type="ARBA" id="ARBA00002681"/>
    </source>
</evidence>
<sequence length="242" mass="25866">MRHAVVETLPDSEAVALRMADLLIRGVEAKTDGPFRVALSGGSTPKRLFEILAKPSVAKLLPWDRIEIFYGDERHVPETHADSNHAVSNAVLISQVPIPAANVHPMPTSATVAEDAISYQRTLQQAYGATILEPGRPLFDLVMLGLGTDGHTASLFPGEPVLSEKDAWVSTAAPKTAPHERVTLTYPAIHSSALVVFLVTGASKVEMLRRLREGDPSIPSGNVTSEGRIIILADRAATGDVA</sequence>
<dbReference type="PANTHER" id="PTHR11054:SF0">
    <property type="entry name" value="6-PHOSPHOGLUCONOLACTONASE"/>
    <property type="match status" value="1"/>
</dbReference>
<dbReference type="AlphaFoldDB" id="A0A511AZ47"/>
<dbReference type="Gene3D" id="3.40.50.1360">
    <property type="match status" value="1"/>
</dbReference>
<protein>
    <recommendedName>
        <fullName evidence="6 7">6-phosphogluconolactonase</fullName>
        <shortName evidence="7">6PGL</shortName>
        <ecNumber evidence="5 7">3.1.1.31</ecNumber>
    </recommendedName>
</protein>
<feature type="domain" description="Glucosamine/galactosamine-6-phosphate isomerase" evidence="8">
    <location>
        <begin position="10"/>
        <end position="227"/>
    </location>
</feature>
<dbReference type="PANTHER" id="PTHR11054">
    <property type="entry name" value="6-PHOSPHOGLUCONOLACTONASE"/>
    <property type="match status" value="1"/>
</dbReference>
<gene>
    <name evidence="7" type="primary">pgl</name>
    <name evidence="9" type="ORF">GWA01_03430</name>
</gene>
<comment type="pathway">
    <text evidence="3 7">Carbohydrate degradation; pentose phosphate pathway; D-ribulose 5-phosphate from D-glucose 6-phosphate (oxidative stage): step 2/3.</text>
</comment>
<evidence type="ECO:0000256" key="4">
    <source>
        <dbReference type="ARBA" id="ARBA00010662"/>
    </source>
</evidence>